<accession>A0ABR7R1M8</accession>
<gene>
    <name evidence="2" type="ORF">IBL25_01615</name>
</gene>
<sequence>MFGRVLVENATVLLWVDQVTEGVVLDRLGHQPAVAPRAAAMRRITRLQPASLSMARSIASWRMARPRLASLGLPRRRPRLLRGGIGGMLAGEGDRHDRNNSTHMRPRSGGGR</sequence>
<reference evidence="2 3" key="1">
    <citation type="journal article" date="2009" name="Int. J. Syst. Evol. Microbiol.">
        <title>Transfer of Teichococcus ludipueritiae and Muricoccus roseus to the genus Roseomonas, as Roseomonas ludipueritiae comb. nov. and Roseomonas rosea comb. nov., respectively, and emended description of the genus Roseomonas.</title>
        <authorList>
            <person name="Sanchez-Porro C."/>
            <person name="Gallego V."/>
            <person name="Busse H.J."/>
            <person name="Kampfer P."/>
            <person name="Ventosa A."/>
        </authorList>
    </citation>
    <scope>NUCLEOTIDE SEQUENCE [LARGE SCALE GENOMIC DNA]</scope>
    <source>
        <strain evidence="2 3">DSM 14915</strain>
    </source>
</reference>
<evidence type="ECO:0000313" key="2">
    <source>
        <dbReference type="EMBL" id="MBC9175643.1"/>
    </source>
</evidence>
<name>A0ABR7R1M8_9PROT</name>
<comment type="caution">
    <text evidence="2">The sequence shown here is derived from an EMBL/GenBank/DDBJ whole genome shotgun (WGS) entry which is preliminary data.</text>
</comment>
<proteinExistence type="predicted"/>
<evidence type="ECO:0000313" key="3">
    <source>
        <dbReference type="Proteomes" id="UP000603940"/>
    </source>
</evidence>
<protein>
    <submittedName>
        <fullName evidence="2">Uncharacterized protein</fullName>
    </submittedName>
</protein>
<dbReference type="Proteomes" id="UP000603940">
    <property type="component" value="Unassembled WGS sequence"/>
</dbReference>
<evidence type="ECO:0000256" key="1">
    <source>
        <dbReference type="SAM" id="MobiDB-lite"/>
    </source>
</evidence>
<keyword evidence="3" id="KW-1185">Reference proteome</keyword>
<dbReference type="EMBL" id="JACTUZ010000002">
    <property type="protein sequence ID" value="MBC9175643.1"/>
    <property type="molecule type" value="Genomic_DNA"/>
</dbReference>
<feature type="region of interest" description="Disordered" evidence="1">
    <location>
        <begin position="82"/>
        <end position="112"/>
    </location>
</feature>
<organism evidence="2 3">
    <name type="scientific">Pseudoroseomonas ludipueritiae</name>
    <dbReference type="NCBI Taxonomy" id="198093"/>
    <lineage>
        <taxon>Bacteria</taxon>
        <taxon>Pseudomonadati</taxon>
        <taxon>Pseudomonadota</taxon>
        <taxon>Alphaproteobacteria</taxon>
        <taxon>Acetobacterales</taxon>
        <taxon>Acetobacteraceae</taxon>
        <taxon>Pseudoroseomonas</taxon>
    </lineage>
</organism>